<dbReference type="SUPFAM" id="SSF56112">
    <property type="entry name" value="Protein kinase-like (PK-like)"/>
    <property type="match status" value="1"/>
</dbReference>
<dbReference type="InterPro" id="IPR011009">
    <property type="entry name" value="Kinase-like_dom_sf"/>
</dbReference>
<evidence type="ECO:0000259" key="1">
    <source>
        <dbReference type="Pfam" id="PF01636"/>
    </source>
</evidence>
<evidence type="ECO:0000313" key="3">
    <source>
        <dbReference type="Proteomes" id="UP000078389"/>
    </source>
</evidence>
<protein>
    <recommendedName>
        <fullName evidence="1">Aminoglycoside phosphotransferase domain-containing protein</fullName>
    </recommendedName>
</protein>
<gene>
    <name evidence="2" type="ORF">A3840_05610</name>
</gene>
<dbReference type="RefSeq" id="WP_067453173.1">
    <property type="nucleotide sequence ID" value="NZ_LVVY01000068.1"/>
</dbReference>
<dbReference type="STRING" id="1770058.A3840_05610"/>
<dbReference type="Pfam" id="PF01636">
    <property type="entry name" value="APH"/>
    <property type="match status" value="1"/>
</dbReference>
<dbReference type="InterPro" id="IPR002575">
    <property type="entry name" value="Aminoglycoside_PTrfase"/>
</dbReference>
<feature type="domain" description="Aminoglycoside phosphotransferase" evidence="1">
    <location>
        <begin position="118"/>
        <end position="287"/>
    </location>
</feature>
<proteinExistence type="predicted"/>
<organism evidence="2 3">
    <name type="scientific">Devosia elaeis</name>
    <dbReference type="NCBI Taxonomy" id="1770058"/>
    <lineage>
        <taxon>Bacteria</taxon>
        <taxon>Pseudomonadati</taxon>
        <taxon>Pseudomonadota</taxon>
        <taxon>Alphaproteobacteria</taxon>
        <taxon>Hyphomicrobiales</taxon>
        <taxon>Devosiaceae</taxon>
        <taxon>Devosia</taxon>
    </lineage>
</organism>
<sequence length="349" mass="37788">MGELDVLRAQLWPVLPASEGPYFGVPKGETLRWILPNDRRASAAALAGWRPYSPASRLKFAAFKAMLAILGPQHVPKVLALGAPEGGGALAGVPVVYIGTPGPERKAVIHLVERGAVTAIAKLALAPGARAALAAEAAMLKRLERELPDLAAPRLLRRDAERGLTLQSVLPGRPCGRAFTTAHAEYLLRLCRPGQCDLAAAAEPIRAFWADAAGGPPPALLARWAQAGQGGMPRLWLHGDFAPWNLRRQGEEIAAYDWEAGQAEGLPLQDIAHFFTIQAQLFAESRRPLAAMRANRAVGRYLERLDLDWAQGQWLFAYHCLWAARAARGRGDVDAADFLLTQFSREMAA</sequence>
<name>A0A178I0F5_9HYPH</name>
<dbReference type="Proteomes" id="UP000078389">
    <property type="component" value="Unassembled WGS sequence"/>
</dbReference>
<comment type="caution">
    <text evidence="2">The sequence shown here is derived from an EMBL/GenBank/DDBJ whole genome shotgun (WGS) entry which is preliminary data.</text>
</comment>
<evidence type="ECO:0000313" key="2">
    <source>
        <dbReference type="EMBL" id="OAM78572.1"/>
    </source>
</evidence>
<dbReference type="EMBL" id="LVVY01000068">
    <property type="protein sequence ID" value="OAM78572.1"/>
    <property type="molecule type" value="Genomic_DNA"/>
</dbReference>
<reference evidence="2 3" key="1">
    <citation type="submission" date="2016-03" db="EMBL/GenBank/DDBJ databases">
        <title>Genome sequencing of Devosia sp. S37.</title>
        <authorList>
            <person name="Mohd Nor M."/>
        </authorList>
    </citation>
    <scope>NUCLEOTIDE SEQUENCE [LARGE SCALE GENOMIC DNA]</scope>
    <source>
        <strain evidence="2 3">S37</strain>
    </source>
</reference>
<dbReference type="AlphaFoldDB" id="A0A178I0F5"/>
<keyword evidence="3" id="KW-1185">Reference proteome</keyword>
<accession>A0A178I0F5</accession>